<keyword evidence="2" id="KW-0805">Transcription regulation</keyword>
<dbReference type="PANTHER" id="PTHR30055:SF240">
    <property type="entry name" value="HTH-TYPE TRANSCRIPTIONAL REGULATOR ACRR"/>
    <property type="match status" value="1"/>
</dbReference>
<dbReference type="RefSeq" id="WP_284153427.1">
    <property type="nucleotide sequence ID" value="NZ_AP025516.1"/>
</dbReference>
<dbReference type="InterPro" id="IPR013572">
    <property type="entry name" value="Tscrpt_reg_MAATS_C"/>
</dbReference>
<dbReference type="Pfam" id="PF00440">
    <property type="entry name" value="TetR_N"/>
    <property type="match status" value="1"/>
</dbReference>
<evidence type="ECO:0000313" key="7">
    <source>
        <dbReference type="EMBL" id="BDD86334.1"/>
    </source>
</evidence>
<dbReference type="PROSITE" id="PS01081">
    <property type="entry name" value="HTH_TETR_1"/>
    <property type="match status" value="1"/>
</dbReference>
<dbReference type="Proteomes" id="UP000830055">
    <property type="component" value="Chromosome"/>
</dbReference>
<dbReference type="InterPro" id="IPR050109">
    <property type="entry name" value="HTH-type_TetR-like_transc_reg"/>
</dbReference>
<dbReference type="InterPro" id="IPR023772">
    <property type="entry name" value="DNA-bd_HTH_TetR-type_CS"/>
</dbReference>
<evidence type="ECO:0000313" key="8">
    <source>
        <dbReference type="Proteomes" id="UP000830055"/>
    </source>
</evidence>
<evidence type="ECO:0000256" key="5">
    <source>
        <dbReference type="PROSITE-ProRule" id="PRU00335"/>
    </source>
</evidence>
<keyword evidence="4" id="KW-0804">Transcription</keyword>
<evidence type="ECO:0000256" key="1">
    <source>
        <dbReference type="ARBA" id="ARBA00022491"/>
    </source>
</evidence>
<dbReference type="InterPro" id="IPR036271">
    <property type="entry name" value="Tet_transcr_reg_TetR-rel_C_sf"/>
</dbReference>
<keyword evidence="8" id="KW-1185">Reference proteome</keyword>
<feature type="DNA-binding region" description="H-T-H motif" evidence="5">
    <location>
        <begin position="33"/>
        <end position="52"/>
    </location>
</feature>
<proteinExistence type="predicted"/>
<reference evidence="7 8" key="1">
    <citation type="submission" date="2022-01" db="EMBL/GenBank/DDBJ databases">
        <title>Desulfofustis limnae sp. nov., a novel mesophilic sulfate-reducing bacterium isolated from marsh soil.</title>
        <authorList>
            <person name="Watanabe M."/>
            <person name="Takahashi A."/>
            <person name="Kojima H."/>
            <person name="Fukui M."/>
        </authorList>
    </citation>
    <scope>NUCLEOTIDE SEQUENCE [LARGE SCALE GENOMIC DNA]</scope>
    <source>
        <strain evidence="7 8">PPLL</strain>
    </source>
</reference>
<evidence type="ECO:0000259" key="6">
    <source>
        <dbReference type="PROSITE" id="PS50977"/>
    </source>
</evidence>
<evidence type="ECO:0000256" key="3">
    <source>
        <dbReference type="ARBA" id="ARBA00023125"/>
    </source>
</evidence>
<keyword evidence="1" id="KW-0678">Repressor</keyword>
<dbReference type="PANTHER" id="PTHR30055">
    <property type="entry name" value="HTH-TYPE TRANSCRIPTIONAL REGULATOR RUTR"/>
    <property type="match status" value="1"/>
</dbReference>
<name>A0ABN6M2V1_9BACT</name>
<protein>
    <submittedName>
        <fullName evidence="7">TetR family transcriptional regulator</fullName>
    </submittedName>
</protein>
<accession>A0ABN6M2V1</accession>
<dbReference type="Gene3D" id="1.10.357.10">
    <property type="entry name" value="Tetracycline Repressor, domain 2"/>
    <property type="match status" value="1"/>
</dbReference>
<dbReference type="PROSITE" id="PS50977">
    <property type="entry name" value="HTH_TETR_2"/>
    <property type="match status" value="1"/>
</dbReference>
<dbReference type="Pfam" id="PF08361">
    <property type="entry name" value="TetR_C_2"/>
    <property type="match status" value="1"/>
</dbReference>
<dbReference type="InterPro" id="IPR001647">
    <property type="entry name" value="HTH_TetR"/>
</dbReference>
<dbReference type="SUPFAM" id="SSF48498">
    <property type="entry name" value="Tetracyclin repressor-like, C-terminal domain"/>
    <property type="match status" value="1"/>
</dbReference>
<evidence type="ECO:0000256" key="2">
    <source>
        <dbReference type="ARBA" id="ARBA00023015"/>
    </source>
</evidence>
<dbReference type="SUPFAM" id="SSF46689">
    <property type="entry name" value="Homeodomain-like"/>
    <property type="match status" value="1"/>
</dbReference>
<gene>
    <name evidence="7" type="ORF">DPPLL_06990</name>
</gene>
<sequence length="217" mass="24232">MARKTKKEALKTRADILEAAIRIFSVRGVSRTTLGDIAREAGVTRGAIYWHFHNKNDLLAALWDQLFQPIEPIVQASESKDEEDPLGLMREALLSLFTSLANDPVRLQLFRILHDKCELVADTGAEHLHRANCHRDGLRRIGTVLANAAAKGQLPPDYDIRLASIATISFIDGLLANWLIFPSQIGIDREIPRLIDELMGLLRRGFSGRPPIPAEEL</sequence>
<feature type="domain" description="HTH tetR-type" evidence="6">
    <location>
        <begin position="10"/>
        <end position="70"/>
    </location>
</feature>
<evidence type="ECO:0000256" key="4">
    <source>
        <dbReference type="ARBA" id="ARBA00023163"/>
    </source>
</evidence>
<dbReference type="EMBL" id="AP025516">
    <property type="protein sequence ID" value="BDD86334.1"/>
    <property type="molecule type" value="Genomic_DNA"/>
</dbReference>
<organism evidence="7 8">
    <name type="scientific">Desulfofustis limnaeus</name>
    <dbReference type="NCBI Taxonomy" id="2740163"/>
    <lineage>
        <taxon>Bacteria</taxon>
        <taxon>Pseudomonadati</taxon>
        <taxon>Thermodesulfobacteriota</taxon>
        <taxon>Desulfobulbia</taxon>
        <taxon>Desulfobulbales</taxon>
        <taxon>Desulfocapsaceae</taxon>
        <taxon>Desulfofustis</taxon>
    </lineage>
</organism>
<dbReference type="InterPro" id="IPR009057">
    <property type="entry name" value="Homeodomain-like_sf"/>
</dbReference>
<keyword evidence="3 5" id="KW-0238">DNA-binding</keyword>
<dbReference type="PRINTS" id="PR00455">
    <property type="entry name" value="HTHTETR"/>
</dbReference>